<keyword evidence="3" id="KW-0175">Coiled coil</keyword>
<dbReference type="AlphaFoldDB" id="A0A370UAW7"/>
<dbReference type="InterPro" id="IPR008207">
    <property type="entry name" value="Sig_transdc_His_kin_Hpt_dom"/>
</dbReference>
<organism evidence="5 6">
    <name type="scientific">Marinomonas piezotolerans</name>
    <dbReference type="NCBI Taxonomy" id="2213058"/>
    <lineage>
        <taxon>Bacteria</taxon>
        <taxon>Pseudomonadati</taxon>
        <taxon>Pseudomonadota</taxon>
        <taxon>Gammaproteobacteria</taxon>
        <taxon>Oceanospirillales</taxon>
        <taxon>Oceanospirillaceae</taxon>
        <taxon>Marinomonas</taxon>
    </lineage>
</organism>
<feature type="modified residue" description="Phosphohistidine" evidence="2">
    <location>
        <position position="79"/>
    </location>
</feature>
<keyword evidence="1" id="KW-0902">Two-component regulatory system</keyword>
<proteinExistence type="predicted"/>
<name>A0A370UAW7_9GAMM</name>
<reference evidence="5 6" key="1">
    <citation type="submission" date="2018-06" db="EMBL/GenBank/DDBJ databases">
        <title>Marinomonas sp. YLB-05 draft genome sequence.</title>
        <authorList>
            <person name="Yu L."/>
            <person name="Tang X."/>
        </authorList>
    </citation>
    <scope>NUCLEOTIDE SEQUENCE [LARGE SCALE GENOMIC DNA]</scope>
    <source>
        <strain evidence="5 6">YLB-05</strain>
    </source>
</reference>
<feature type="domain" description="HPt" evidence="4">
    <location>
        <begin position="40"/>
        <end position="134"/>
    </location>
</feature>
<gene>
    <name evidence="5" type="ORF">DN730_04495</name>
</gene>
<dbReference type="InterPro" id="IPR036641">
    <property type="entry name" value="HPT_dom_sf"/>
</dbReference>
<accession>A0A370UAW7</accession>
<sequence length="134" mass="15078">MHITYWTTPLHRHNSNNSVLSRIAMPIDTAQLQNLINLLGADMLQRVRQSFLEDSEPKIAQLKHAIAERDFAAIEQLSHSLKSASSNLALTELAAELAQLEAQATAHNDADFQRLYDNIESLYVQSVKALSDYF</sequence>
<evidence type="ECO:0000256" key="1">
    <source>
        <dbReference type="ARBA" id="ARBA00023012"/>
    </source>
</evidence>
<dbReference type="Pfam" id="PF01627">
    <property type="entry name" value="Hpt"/>
    <property type="match status" value="1"/>
</dbReference>
<feature type="coiled-coil region" evidence="3">
    <location>
        <begin position="83"/>
        <end position="110"/>
    </location>
</feature>
<dbReference type="GO" id="GO:0004672">
    <property type="term" value="F:protein kinase activity"/>
    <property type="evidence" value="ECO:0007669"/>
    <property type="project" value="UniProtKB-ARBA"/>
</dbReference>
<keyword evidence="6" id="KW-1185">Reference proteome</keyword>
<dbReference type="GO" id="GO:0000160">
    <property type="term" value="P:phosphorelay signal transduction system"/>
    <property type="evidence" value="ECO:0007669"/>
    <property type="project" value="UniProtKB-KW"/>
</dbReference>
<evidence type="ECO:0000256" key="2">
    <source>
        <dbReference type="PROSITE-ProRule" id="PRU00110"/>
    </source>
</evidence>
<evidence type="ECO:0000259" key="4">
    <source>
        <dbReference type="PROSITE" id="PS50894"/>
    </source>
</evidence>
<evidence type="ECO:0000313" key="6">
    <source>
        <dbReference type="Proteomes" id="UP000254326"/>
    </source>
</evidence>
<comment type="caution">
    <text evidence="5">The sequence shown here is derived from an EMBL/GenBank/DDBJ whole genome shotgun (WGS) entry which is preliminary data.</text>
</comment>
<evidence type="ECO:0000313" key="5">
    <source>
        <dbReference type="EMBL" id="RDL44881.1"/>
    </source>
</evidence>
<protein>
    <recommendedName>
        <fullName evidence="4">HPt domain-containing protein</fullName>
    </recommendedName>
</protein>
<dbReference type="PROSITE" id="PS50894">
    <property type="entry name" value="HPT"/>
    <property type="match status" value="1"/>
</dbReference>
<dbReference type="Gene3D" id="1.20.120.160">
    <property type="entry name" value="HPT domain"/>
    <property type="match status" value="1"/>
</dbReference>
<keyword evidence="2" id="KW-0597">Phosphoprotein</keyword>
<dbReference type="Proteomes" id="UP000254326">
    <property type="component" value="Unassembled WGS sequence"/>
</dbReference>
<dbReference type="SUPFAM" id="SSF47226">
    <property type="entry name" value="Histidine-containing phosphotransfer domain, HPT domain"/>
    <property type="match status" value="1"/>
</dbReference>
<dbReference type="EMBL" id="QKRA01000002">
    <property type="protein sequence ID" value="RDL44881.1"/>
    <property type="molecule type" value="Genomic_DNA"/>
</dbReference>
<evidence type="ECO:0000256" key="3">
    <source>
        <dbReference type="SAM" id="Coils"/>
    </source>
</evidence>